<keyword evidence="1" id="KW-0808">Transferase</keyword>
<dbReference type="InParanoid" id="H9ZZE3"/>
<dbReference type="GO" id="GO:0008168">
    <property type="term" value="F:methyltransferase activity"/>
    <property type="evidence" value="ECO:0007669"/>
    <property type="project" value="UniProtKB-KW"/>
</dbReference>
<keyword evidence="2" id="KW-1185">Reference proteome</keyword>
<dbReference type="STRING" id="1163730.FFONT_0107"/>
<dbReference type="KEGG" id="ffo:FFONT_0107"/>
<reference evidence="2" key="1">
    <citation type="submission" date="2012-03" db="EMBL/GenBank/DDBJ databases">
        <title>Fervidicoccus fontis complete genome analysis confirms its distinct phylogenetic position and predicts its environmental function.</title>
        <authorList>
            <person name="Lebedinsky A.V."/>
            <person name="Mardanov A.V."/>
            <person name="Gumerov V.M."/>
            <person name="Beletsky A.V."/>
            <person name="Kublanov I.V."/>
            <person name="Perevalova A.A."/>
            <person name="Bonch-Osmolovskaya E.A."/>
            <person name="Ravin N.V."/>
            <person name="Skryabin K.G."/>
        </authorList>
    </citation>
    <scope>NUCLEOTIDE SEQUENCE [LARGE SCALE GENOMIC DNA]</scope>
    <source>
        <strain evidence="2">DSM 19380 / VKM B-2539 / Kam940</strain>
    </source>
</reference>
<sequence>MEELEGRKLLDPFAGFGSIPLEGMRFGSNATAVELLPTAYVFLKGDVGISGSEAKQLEIEDIVRSFNDSRQLNNSIEYKLPS</sequence>
<dbReference type="GO" id="GO:0032259">
    <property type="term" value="P:methylation"/>
    <property type="evidence" value="ECO:0007669"/>
    <property type="project" value="UniProtKB-KW"/>
</dbReference>
<dbReference type="AlphaFoldDB" id="H9ZZE3"/>
<dbReference type="EMBL" id="CP003423">
    <property type="protein sequence ID" value="AFH42100.1"/>
    <property type="molecule type" value="Genomic_DNA"/>
</dbReference>
<reference evidence="1 2" key="2">
    <citation type="journal article" date="2014" name="Extremophiles">
        <title>Analysis of the complete genome of Fervidococcus fontis confirms the distinct phylogenetic position of the order Fervidicoccales and suggests its environmental function.</title>
        <authorList>
            <person name="Lebedinsky A.V."/>
            <person name="Mardanov A.V."/>
            <person name="Kublanov I.V."/>
            <person name="Gumerov V.M."/>
            <person name="Beletsky A.V."/>
            <person name="Perevalova A.A."/>
            <person name="Bidzhieva S.Kh."/>
            <person name="Bonch-Osmolovskaya E.A."/>
            <person name="Skryabin K.G."/>
            <person name="Ravin N.V."/>
        </authorList>
    </citation>
    <scope>NUCLEOTIDE SEQUENCE [LARGE SCALE GENOMIC DNA]</scope>
    <source>
        <strain evidence="2">DSM 19380 / VKM B-2539 / Kam940</strain>
    </source>
</reference>
<dbReference type="HOGENOM" id="CLU_2550093_0_0_2"/>
<name>H9ZZE3_FERFK</name>
<evidence type="ECO:0000313" key="1">
    <source>
        <dbReference type="EMBL" id="AFH42100.1"/>
    </source>
</evidence>
<gene>
    <name evidence="1" type="ordered locus">FFONT_0107</name>
</gene>
<evidence type="ECO:0000313" key="2">
    <source>
        <dbReference type="Proteomes" id="UP000007391"/>
    </source>
</evidence>
<protein>
    <submittedName>
        <fullName evidence="1">Putative DNA methylase</fullName>
    </submittedName>
</protein>
<dbReference type="eggNOG" id="arCOG00889">
    <property type="taxonomic scope" value="Archaea"/>
</dbReference>
<accession>H9ZZE3</accession>
<organism evidence="1 2">
    <name type="scientific">Fervidicoccus fontis (strain DSM 19380 / JCM 18336 / VKM B-2539 / Kam940)</name>
    <dbReference type="NCBI Taxonomy" id="1163730"/>
    <lineage>
        <taxon>Archaea</taxon>
        <taxon>Thermoproteota</taxon>
        <taxon>Thermoprotei</taxon>
        <taxon>Fervidicoccales</taxon>
        <taxon>Fervidicoccaceae</taxon>
        <taxon>Fervidicoccus</taxon>
    </lineage>
</organism>
<dbReference type="SUPFAM" id="SSF53335">
    <property type="entry name" value="S-adenosyl-L-methionine-dependent methyltransferases"/>
    <property type="match status" value="1"/>
</dbReference>
<dbReference type="Proteomes" id="UP000007391">
    <property type="component" value="Chromosome"/>
</dbReference>
<keyword evidence="1" id="KW-0489">Methyltransferase</keyword>
<dbReference type="InterPro" id="IPR029063">
    <property type="entry name" value="SAM-dependent_MTases_sf"/>
</dbReference>
<proteinExistence type="predicted"/>